<comment type="caution">
    <text evidence="11">The sequence shown here is derived from an EMBL/GenBank/DDBJ whole genome shotgun (WGS) entry which is preliminary data.</text>
</comment>
<keyword evidence="2" id="KW-1003">Cell membrane</keyword>
<evidence type="ECO:0000256" key="2">
    <source>
        <dbReference type="ARBA" id="ARBA00022475"/>
    </source>
</evidence>
<dbReference type="GO" id="GO:0004190">
    <property type="term" value="F:aspartic-type endopeptidase activity"/>
    <property type="evidence" value="ECO:0007669"/>
    <property type="project" value="UniProtKB-KW"/>
</dbReference>
<keyword evidence="3" id="KW-0645">Protease</keyword>
<evidence type="ECO:0000256" key="6">
    <source>
        <dbReference type="ARBA" id="ARBA00022801"/>
    </source>
</evidence>
<keyword evidence="6" id="KW-0378">Hydrolase</keyword>
<evidence type="ECO:0000313" key="11">
    <source>
        <dbReference type="EMBL" id="RGJ24500.1"/>
    </source>
</evidence>
<protein>
    <submittedName>
        <fullName evidence="11">Signal peptidase II</fullName>
    </submittedName>
</protein>
<dbReference type="GO" id="GO:0006508">
    <property type="term" value="P:proteolysis"/>
    <property type="evidence" value="ECO:0007669"/>
    <property type="project" value="UniProtKB-KW"/>
</dbReference>
<organism evidence="11 12">
    <name type="scientific">Coprococcus comes</name>
    <dbReference type="NCBI Taxonomy" id="410072"/>
    <lineage>
        <taxon>Bacteria</taxon>
        <taxon>Bacillati</taxon>
        <taxon>Bacillota</taxon>
        <taxon>Clostridia</taxon>
        <taxon>Lachnospirales</taxon>
        <taxon>Lachnospiraceae</taxon>
        <taxon>Coprococcus</taxon>
    </lineage>
</organism>
<keyword evidence="5" id="KW-0064">Aspartyl protease</keyword>
<comment type="similarity">
    <text evidence="1 9">Belongs to the peptidase A8 family.</text>
</comment>
<evidence type="ECO:0000256" key="4">
    <source>
        <dbReference type="ARBA" id="ARBA00022692"/>
    </source>
</evidence>
<evidence type="ECO:0000256" key="10">
    <source>
        <dbReference type="SAM" id="Phobius"/>
    </source>
</evidence>
<feature type="transmembrane region" description="Helical" evidence="10">
    <location>
        <begin position="12"/>
        <end position="32"/>
    </location>
</feature>
<evidence type="ECO:0000256" key="8">
    <source>
        <dbReference type="ARBA" id="ARBA00023136"/>
    </source>
</evidence>
<dbReference type="PRINTS" id="PR00781">
    <property type="entry name" value="LIPOSIGPTASE"/>
</dbReference>
<keyword evidence="7 10" id="KW-1133">Transmembrane helix</keyword>
<dbReference type="InterPro" id="IPR001872">
    <property type="entry name" value="Peptidase_A8"/>
</dbReference>
<dbReference type="Proteomes" id="UP000260655">
    <property type="component" value="Unassembled WGS sequence"/>
</dbReference>
<evidence type="ECO:0000313" key="12">
    <source>
        <dbReference type="Proteomes" id="UP000260655"/>
    </source>
</evidence>
<dbReference type="EMBL" id="QSOV01000004">
    <property type="protein sequence ID" value="RGJ24500.1"/>
    <property type="molecule type" value="Genomic_DNA"/>
</dbReference>
<evidence type="ECO:0000256" key="9">
    <source>
        <dbReference type="RuleBase" id="RU004181"/>
    </source>
</evidence>
<keyword evidence="8 10" id="KW-0472">Membrane</keyword>
<accession>A0A3E4GRP6</accession>
<gene>
    <name evidence="11" type="ORF">DXD67_05285</name>
</gene>
<dbReference type="PANTHER" id="PTHR33695">
    <property type="entry name" value="LIPOPROTEIN SIGNAL PEPTIDASE"/>
    <property type="match status" value="1"/>
</dbReference>
<evidence type="ECO:0000256" key="1">
    <source>
        <dbReference type="ARBA" id="ARBA00006139"/>
    </source>
</evidence>
<name>A0A3E4GRP6_9FIRM</name>
<dbReference type="PANTHER" id="PTHR33695:SF1">
    <property type="entry name" value="LIPOPROTEIN SIGNAL PEPTIDASE"/>
    <property type="match status" value="1"/>
</dbReference>
<proteinExistence type="inferred from homology"/>
<keyword evidence="4 10" id="KW-0812">Transmembrane</keyword>
<dbReference type="AlphaFoldDB" id="A0A3E4GRP6"/>
<feature type="transmembrane region" description="Helical" evidence="10">
    <location>
        <begin position="142"/>
        <end position="163"/>
    </location>
</feature>
<evidence type="ECO:0000256" key="7">
    <source>
        <dbReference type="ARBA" id="ARBA00022989"/>
    </source>
</evidence>
<evidence type="ECO:0000256" key="5">
    <source>
        <dbReference type="ARBA" id="ARBA00022750"/>
    </source>
</evidence>
<evidence type="ECO:0000256" key="3">
    <source>
        <dbReference type="ARBA" id="ARBA00022670"/>
    </source>
</evidence>
<dbReference type="GO" id="GO:0016020">
    <property type="term" value="C:membrane"/>
    <property type="evidence" value="ECO:0007669"/>
    <property type="project" value="InterPro"/>
</dbReference>
<reference evidence="11 12" key="1">
    <citation type="submission" date="2018-08" db="EMBL/GenBank/DDBJ databases">
        <title>A genome reference for cultivated species of the human gut microbiota.</title>
        <authorList>
            <person name="Zou Y."/>
            <person name="Xue W."/>
            <person name="Luo G."/>
        </authorList>
    </citation>
    <scope>NUCLEOTIDE SEQUENCE [LARGE SCALE GENOMIC DNA]</scope>
    <source>
        <strain evidence="11 12">TM07-19</strain>
    </source>
</reference>
<sequence length="168" mass="19002">MRAGNRANQRRIIMEILSILTGAFVAGVDLGIKKYTEENVRDGEERRIWKGKGIYRKVHNKGLMMNHLDSRPKLVKGMSAAALGILFFWEHLLWKEPGRKLAKLGTSLMLGGAVGNTYDRFKRGYVVDYLSLKTKNRKLSDITFNLSDLALFAGAILTVWSSLFGKKR</sequence>
<feature type="transmembrane region" description="Helical" evidence="10">
    <location>
        <begin position="74"/>
        <end position="94"/>
    </location>
</feature>
<dbReference type="Pfam" id="PF01252">
    <property type="entry name" value="Peptidase_A8"/>
    <property type="match status" value="1"/>
</dbReference>